<name>A0A1L3SN08_9HYPH</name>
<dbReference type="PANTHER" id="PTHR37461:SF1">
    <property type="entry name" value="ANTI-SIGMA-K FACTOR RSKA"/>
    <property type="match status" value="1"/>
</dbReference>
<dbReference type="EMBL" id="CP018171">
    <property type="protein sequence ID" value="APH70789.1"/>
    <property type="molecule type" value="Genomic_DNA"/>
</dbReference>
<feature type="region of interest" description="Disordered" evidence="1">
    <location>
        <begin position="223"/>
        <end position="246"/>
    </location>
</feature>
<feature type="domain" description="Anti-sigma K factor RskA C-terminal" evidence="2">
    <location>
        <begin position="109"/>
        <end position="237"/>
    </location>
</feature>
<dbReference type="InterPro" id="IPR051474">
    <property type="entry name" value="Anti-sigma-K/W_factor"/>
</dbReference>
<dbReference type="KEGG" id="meso:BSQ44_04870"/>
<dbReference type="PANTHER" id="PTHR37461">
    <property type="entry name" value="ANTI-SIGMA-K FACTOR RSKA"/>
    <property type="match status" value="1"/>
</dbReference>
<gene>
    <name evidence="3" type="ORF">BSQ44_04870</name>
</gene>
<dbReference type="GO" id="GO:0016989">
    <property type="term" value="F:sigma factor antagonist activity"/>
    <property type="evidence" value="ECO:0007669"/>
    <property type="project" value="TreeGrafter"/>
</dbReference>
<dbReference type="Pfam" id="PF10099">
    <property type="entry name" value="RskA_C"/>
    <property type="match status" value="1"/>
</dbReference>
<protein>
    <submittedName>
        <fullName evidence="3">Anti-sigma factor</fullName>
    </submittedName>
</protein>
<dbReference type="GO" id="GO:0006417">
    <property type="term" value="P:regulation of translation"/>
    <property type="evidence" value="ECO:0007669"/>
    <property type="project" value="TreeGrafter"/>
</dbReference>
<dbReference type="Proteomes" id="UP000182840">
    <property type="component" value="Chromosome"/>
</dbReference>
<dbReference type="InterPro" id="IPR018764">
    <property type="entry name" value="RskA_C"/>
</dbReference>
<dbReference type="AlphaFoldDB" id="A0A1L3SN08"/>
<dbReference type="STRING" id="1670800.BSQ44_04870"/>
<keyword evidence="4" id="KW-1185">Reference proteome</keyword>
<proteinExistence type="predicted"/>
<reference evidence="4" key="1">
    <citation type="submission" date="2016-11" db="EMBL/GenBank/DDBJ databases">
        <title>Mesorhizobium oceanicum sp. nov., isolated from deep seawater in South China Sea.</title>
        <authorList>
            <person name="Fu G.-Y."/>
        </authorList>
    </citation>
    <scope>NUCLEOTIDE SEQUENCE [LARGE SCALE GENOMIC DNA]</scope>
    <source>
        <strain evidence="4">B7</strain>
    </source>
</reference>
<evidence type="ECO:0000313" key="3">
    <source>
        <dbReference type="EMBL" id="APH70789.1"/>
    </source>
</evidence>
<evidence type="ECO:0000313" key="4">
    <source>
        <dbReference type="Proteomes" id="UP000182840"/>
    </source>
</evidence>
<sequence length="246" mass="25996">MPGAMSPAHDNDPRDDDALAAEYVVGVLSADERRDVAARIEADPAFARLVDRWEAHLAPMDEFAPAEPPASAKRKLDERLFANAPAETASRSSAPAGLWSSLALWRGLTAAAVVAVALLAAQPYLGQPEQPEARTARLVASLAPQQSDVHYFVVYDAREKDIGLSHVTGERGADQDFELWVIEGDQPPASLGVVPAGTSVHLAVDQALSRKIEQGAVFAISLEPRGGSPTGQPTGPVVAAGDLREI</sequence>
<evidence type="ECO:0000259" key="2">
    <source>
        <dbReference type="Pfam" id="PF10099"/>
    </source>
</evidence>
<evidence type="ECO:0000256" key="1">
    <source>
        <dbReference type="SAM" id="MobiDB-lite"/>
    </source>
</evidence>
<organism evidence="3 4">
    <name type="scientific">Aquibium oceanicum</name>
    <dbReference type="NCBI Taxonomy" id="1670800"/>
    <lineage>
        <taxon>Bacteria</taxon>
        <taxon>Pseudomonadati</taxon>
        <taxon>Pseudomonadota</taxon>
        <taxon>Alphaproteobacteria</taxon>
        <taxon>Hyphomicrobiales</taxon>
        <taxon>Phyllobacteriaceae</taxon>
        <taxon>Aquibium</taxon>
    </lineage>
</organism>
<accession>A0A1L3SN08</accession>
<dbReference type="GO" id="GO:0005886">
    <property type="term" value="C:plasma membrane"/>
    <property type="evidence" value="ECO:0007669"/>
    <property type="project" value="InterPro"/>
</dbReference>